<dbReference type="SMART" id="SM00506">
    <property type="entry name" value="A1pp"/>
    <property type="match status" value="1"/>
</dbReference>
<sequence length="324" mass="37205">MQSVLSSSQTSSIMNNEKEEQSSSSEWYQKADTLENWLQKQMLLKLMKQFQPNNYTARLELSFDNTFTSEHGVSLNDLLKSANLEYCKQFSKSLMSDSMSWNHSWNHRITLYTGNVTHLSFTHIPNRQVSLVNASNESLVIGGGLNGTIYEACGVEEMNRAVSNPDTWIYHSHSHLDTKCPVGEIVVTNSFKLGQTNGIDYIIHTTGPRGRDSDYDEETKRDLLANCYRNSLSFHFRQLSKKYQAEDLSQIYSAIVFPCISTGKFHMNQIEACNVACATVRDFLLEESSNNESPMHQINWRIIFCTFRCSEQAIYETFMDFYFP</sequence>
<evidence type="ECO:0000256" key="1">
    <source>
        <dbReference type="SAM" id="MobiDB-lite"/>
    </source>
</evidence>
<dbReference type="AlphaFoldDB" id="A0AA88H5E9"/>
<dbReference type="PANTHER" id="PTHR11106:SF27">
    <property type="entry name" value="MACRO DOMAIN-CONTAINING PROTEIN"/>
    <property type="match status" value="1"/>
</dbReference>
<accession>A0AA88H5E9</accession>
<keyword evidence="4" id="KW-1185">Reference proteome</keyword>
<evidence type="ECO:0000313" key="3">
    <source>
        <dbReference type="EMBL" id="KAG2393117.1"/>
    </source>
</evidence>
<dbReference type="PROSITE" id="PS51154">
    <property type="entry name" value="MACRO"/>
    <property type="match status" value="1"/>
</dbReference>
<dbReference type="EMBL" id="PYSW02000003">
    <property type="protein sequence ID" value="KAG2393117.1"/>
    <property type="molecule type" value="Genomic_DNA"/>
</dbReference>
<feature type="domain" description="Macro" evidence="2">
    <location>
        <begin position="96"/>
        <end position="323"/>
    </location>
</feature>
<dbReference type="Pfam" id="PF01661">
    <property type="entry name" value="Macro"/>
    <property type="match status" value="1"/>
</dbReference>
<organism evidence="3 4">
    <name type="scientific">Naegleria lovaniensis</name>
    <name type="common">Amoeba</name>
    <dbReference type="NCBI Taxonomy" id="51637"/>
    <lineage>
        <taxon>Eukaryota</taxon>
        <taxon>Discoba</taxon>
        <taxon>Heterolobosea</taxon>
        <taxon>Tetramitia</taxon>
        <taxon>Eutetramitia</taxon>
        <taxon>Vahlkampfiidae</taxon>
        <taxon>Naegleria</taxon>
    </lineage>
</organism>
<dbReference type="InterPro" id="IPR002589">
    <property type="entry name" value="Macro_dom"/>
</dbReference>
<feature type="compositionally biased region" description="Low complexity" evidence="1">
    <location>
        <begin position="1"/>
        <end position="12"/>
    </location>
</feature>
<evidence type="ECO:0000259" key="2">
    <source>
        <dbReference type="PROSITE" id="PS51154"/>
    </source>
</evidence>
<dbReference type="InterPro" id="IPR043472">
    <property type="entry name" value="Macro_dom-like"/>
</dbReference>
<dbReference type="GeneID" id="68102148"/>
<protein>
    <recommendedName>
        <fullName evidence="2">Macro domain-containing protein</fullName>
    </recommendedName>
</protein>
<comment type="caution">
    <text evidence="3">The sequence shown here is derived from an EMBL/GenBank/DDBJ whole genome shotgun (WGS) entry which is preliminary data.</text>
</comment>
<gene>
    <name evidence="3" type="ORF">C9374_009694</name>
</gene>
<dbReference type="SUPFAM" id="SSF52949">
    <property type="entry name" value="Macro domain-like"/>
    <property type="match status" value="1"/>
</dbReference>
<dbReference type="Proteomes" id="UP000816034">
    <property type="component" value="Unassembled WGS sequence"/>
</dbReference>
<dbReference type="PANTHER" id="PTHR11106">
    <property type="entry name" value="GANGLIOSIDE INDUCED DIFFERENTIATION ASSOCIATED PROTEIN 2-RELATED"/>
    <property type="match status" value="1"/>
</dbReference>
<dbReference type="Gene3D" id="3.40.220.10">
    <property type="entry name" value="Leucine Aminopeptidase, subunit E, domain 1"/>
    <property type="match status" value="1"/>
</dbReference>
<dbReference type="RefSeq" id="XP_044555011.1">
    <property type="nucleotide sequence ID" value="XM_044699909.1"/>
</dbReference>
<proteinExistence type="predicted"/>
<reference evidence="3 4" key="1">
    <citation type="journal article" date="2018" name="BMC Genomics">
        <title>The genome of Naegleria lovaniensis, the basis for a comparative approach to unravel pathogenicity factors of the human pathogenic amoeba N. fowleri.</title>
        <authorList>
            <person name="Liechti N."/>
            <person name="Schurch N."/>
            <person name="Bruggmann R."/>
            <person name="Wittwer M."/>
        </authorList>
    </citation>
    <scope>NUCLEOTIDE SEQUENCE [LARGE SCALE GENOMIC DNA]</scope>
    <source>
        <strain evidence="3 4">ATCC 30569</strain>
    </source>
</reference>
<name>A0AA88H5E9_NAELO</name>
<evidence type="ECO:0000313" key="4">
    <source>
        <dbReference type="Proteomes" id="UP000816034"/>
    </source>
</evidence>
<feature type="region of interest" description="Disordered" evidence="1">
    <location>
        <begin position="1"/>
        <end position="26"/>
    </location>
</feature>